<dbReference type="Pfam" id="PF02321">
    <property type="entry name" value="OEP"/>
    <property type="match status" value="1"/>
</dbReference>
<dbReference type="GO" id="GO:0015288">
    <property type="term" value="F:porin activity"/>
    <property type="evidence" value="ECO:0007669"/>
    <property type="project" value="TreeGrafter"/>
</dbReference>
<dbReference type="PANTHER" id="PTHR30026">
    <property type="entry name" value="OUTER MEMBRANE PROTEIN TOLC"/>
    <property type="match status" value="1"/>
</dbReference>
<dbReference type="InterPro" id="IPR003423">
    <property type="entry name" value="OMP_efflux"/>
</dbReference>
<name>A0A1I7AI83_9FLAO</name>
<dbReference type="Gene3D" id="1.20.1600.10">
    <property type="entry name" value="Outer membrane efflux proteins (OEP)"/>
    <property type="match status" value="1"/>
</dbReference>
<comment type="subcellular location">
    <subcellularLocation>
        <location evidence="1">Cell outer membrane</location>
    </subcellularLocation>
</comment>
<dbReference type="STRING" id="477690.SAMN05216474_2115"/>
<keyword evidence="7" id="KW-0998">Cell outer membrane</keyword>
<dbReference type="GO" id="GO:0015562">
    <property type="term" value="F:efflux transmembrane transporter activity"/>
    <property type="evidence" value="ECO:0007669"/>
    <property type="project" value="InterPro"/>
</dbReference>
<dbReference type="RefSeq" id="WP_090249205.1">
    <property type="nucleotide sequence ID" value="NZ_FPAS01000003.1"/>
</dbReference>
<sequence length="460" mass="52947">MRQLIFLAMFLPFVSMGQSTRQDSAQVFTYEEYMEVVMQHHPMAFQAKLKLESGDAYLQKGRGGFDPKLEGNANQKYYDGKQYYSYLHGGLKIPTWFGVELMAGYDNNVGYRLNDESYTPDLGLWNAGISVNLGQGMFIDQRRADLKQAKLMQQNTVQEQKLMLNELKLQASQAYYDWYKAYEKQNLLANNLSLVELRLLNLRESVKYGDIPAVDTLKASIQVQDRLLKFMEANLDLTNKRIWLNTYLWQDGFLPLEMDSTLVPQLSAVSTPPLIDVDATVDSHPEILLFQNDIRGVMIDTRMKREALKPQLQVKYNALGDQTGNGIVQDYTLSNYKWGATFAYPIFTRKERASVKLNEIKLETQESKLVLKKTQLSYKIQSVQNALNNAITQISVQERAVQMYQVLLDAEQNLFNAGESSQFLINTRDQNLLAARIKLIELYYTRNMLQAQLDYVRCNI</sequence>
<keyword evidence="4" id="KW-1134">Transmembrane beta strand</keyword>
<proteinExistence type="inferred from homology"/>
<keyword evidence="6" id="KW-0472">Membrane</keyword>
<evidence type="ECO:0000313" key="9">
    <source>
        <dbReference type="Proteomes" id="UP000236454"/>
    </source>
</evidence>
<protein>
    <submittedName>
        <fullName evidence="8">Outer membrane protein TolC</fullName>
    </submittedName>
</protein>
<dbReference type="GO" id="GO:0009279">
    <property type="term" value="C:cell outer membrane"/>
    <property type="evidence" value="ECO:0007669"/>
    <property type="project" value="UniProtKB-SubCell"/>
</dbReference>
<dbReference type="OrthoDB" id="581172at2"/>
<dbReference type="PANTHER" id="PTHR30026:SF20">
    <property type="entry name" value="OUTER MEMBRANE PROTEIN TOLC"/>
    <property type="match status" value="1"/>
</dbReference>
<reference evidence="8 9" key="1">
    <citation type="submission" date="2016-10" db="EMBL/GenBank/DDBJ databases">
        <authorList>
            <person name="de Groot N.N."/>
        </authorList>
    </citation>
    <scope>NUCLEOTIDE SEQUENCE [LARGE SCALE GENOMIC DNA]</scope>
    <source>
        <strain evidence="8 9">CGMCC 1.7005</strain>
    </source>
</reference>
<keyword evidence="5" id="KW-0812">Transmembrane</keyword>
<evidence type="ECO:0000256" key="5">
    <source>
        <dbReference type="ARBA" id="ARBA00022692"/>
    </source>
</evidence>
<dbReference type="SUPFAM" id="SSF56954">
    <property type="entry name" value="Outer membrane efflux proteins (OEP)"/>
    <property type="match status" value="1"/>
</dbReference>
<accession>A0A1I7AI83</accession>
<dbReference type="EMBL" id="FPAS01000003">
    <property type="protein sequence ID" value="SFT74618.1"/>
    <property type="molecule type" value="Genomic_DNA"/>
</dbReference>
<evidence type="ECO:0000256" key="6">
    <source>
        <dbReference type="ARBA" id="ARBA00023136"/>
    </source>
</evidence>
<keyword evidence="9" id="KW-1185">Reference proteome</keyword>
<evidence type="ECO:0000313" key="8">
    <source>
        <dbReference type="EMBL" id="SFT74618.1"/>
    </source>
</evidence>
<evidence type="ECO:0000256" key="2">
    <source>
        <dbReference type="ARBA" id="ARBA00007613"/>
    </source>
</evidence>
<keyword evidence="3" id="KW-0813">Transport</keyword>
<organism evidence="8 9">
    <name type="scientific">Lishizhenia tianjinensis</name>
    <dbReference type="NCBI Taxonomy" id="477690"/>
    <lineage>
        <taxon>Bacteria</taxon>
        <taxon>Pseudomonadati</taxon>
        <taxon>Bacteroidota</taxon>
        <taxon>Flavobacteriia</taxon>
        <taxon>Flavobacteriales</taxon>
        <taxon>Crocinitomicaceae</taxon>
        <taxon>Lishizhenia</taxon>
    </lineage>
</organism>
<comment type="similarity">
    <text evidence="2">Belongs to the outer membrane factor (OMF) (TC 1.B.17) family.</text>
</comment>
<dbReference type="AlphaFoldDB" id="A0A1I7AI83"/>
<dbReference type="Proteomes" id="UP000236454">
    <property type="component" value="Unassembled WGS sequence"/>
</dbReference>
<dbReference type="GO" id="GO:1990281">
    <property type="term" value="C:efflux pump complex"/>
    <property type="evidence" value="ECO:0007669"/>
    <property type="project" value="TreeGrafter"/>
</dbReference>
<evidence type="ECO:0000256" key="3">
    <source>
        <dbReference type="ARBA" id="ARBA00022448"/>
    </source>
</evidence>
<evidence type="ECO:0000256" key="1">
    <source>
        <dbReference type="ARBA" id="ARBA00004442"/>
    </source>
</evidence>
<dbReference type="InterPro" id="IPR051906">
    <property type="entry name" value="TolC-like"/>
</dbReference>
<evidence type="ECO:0000256" key="7">
    <source>
        <dbReference type="ARBA" id="ARBA00023237"/>
    </source>
</evidence>
<gene>
    <name evidence="8" type="ORF">SAMN05216474_2115</name>
</gene>
<evidence type="ECO:0000256" key="4">
    <source>
        <dbReference type="ARBA" id="ARBA00022452"/>
    </source>
</evidence>